<protein>
    <submittedName>
        <fullName evidence="3">Putative methyltransferase</fullName>
    </submittedName>
</protein>
<proteinExistence type="predicted"/>
<organism evidence="3">
    <name type="scientific">viral metagenome</name>
    <dbReference type="NCBI Taxonomy" id="1070528"/>
    <lineage>
        <taxon>unclassified sequences</taxon>
        <taxon>metagenomes</taxon>
        <taxon>organismal metagenomes</taxon>
    </lineage>
</organism>
<dbReference type="Gene3D" id="3.40.50.150">
    <property type="entry name" value="Vaccinia Virus protein VP39"/>
    <property type="match status" value="1"/>
</dbReference>
<dbReference type="GO" id="GO:0032259">
    <property type="term" value="P:methylation"/>
    <property type="evidence" value="ECO:0007669"/>
    <property type="project" value="UniProtKB-KW"/>
</dbReference>
<name>A0A6M3M852_9ZZZZ</name>
<evidence type="ECO:0000313" key="3">
    <source>
        <dbReference type="EMBL" id="QJB03991.1"/>
    </source>
</evidence>
<evidence type="ECO:0000313" key="2">
    <source>
        <dbReference type="EMBL" id="QJA99999.1"/>
    </source>
</evidence>
<dbReference type="EMBL" id="MT143868">
    <property type="protein sequence ID" value="QJB03991.1"/>
    <property type="molecule type" value="Genomic_DNA"/>
</dbReference>
<feature type="domain" description="Methyltransferase type 11" evidence="1">
    <location>
        <begin position="65"/>
        <end position="153"/>
    </location>
</feature>
<dbReference type="Pfam" id="PF08241">
    <property type="entry name" value="Methyltransf_11"/>
    <property type="match status" value="1"/>
</dbReference>
<keyword evidence="3" id="KW-0808">Transferase</keyword>
<dbReference type="InterPro" id="IPR029063">
    <property type="entry name" value="SAM-dependent_MTases_sf"/>
</dbReference>
<dbReference type="EMBL" id="MT143677">
    <property type="protein sequence ID" value="QJA99999.1"/>
    <property type="molecule type" value="Genomic_DNA"/>
</dbReference>
<evidence type="ECO:0000259" key="1">
    <source>
        <dbReference type="Pfam" id="PF08241"/>
    </source>
</evidence>
<reference evidence="3" key="1">
    <citation type="submission" date="2020-03" db="EMBL/GenBank/DDBJ databases">
        <title>The deep terrestrial virosphere.</title>
        <authorList>
            <person name="Holmfeldt K."/>
            <person name="Nilsson E."/>
            <person name="Simone D."/>
            <person name="Lopez-Fernandez M."/>
            <person name="Wu X."/>
            <person name="de Brujin I."/>
            <person name="Lundin D."/>
            <person name="Andersson A."/>
            <person name="Bertilsson S."/>
            <person name="Dopson M."/>
        </authorList>
    </citation>
    <scope>NUCLEOTIDE SEQUENCE</scope>
    <source>
        <strain evidence="2">MM171A00736</strain>
        <strain evidence="3">MM171B00508</strain>
    </source>
</reference>
<dbReference type="InterPro" id="IPR013216">
    <property type="entry name" value="Methyltransf_11"/>
</dbReference>
<dbReference type="GO" id="GO:0008757">
    <property type="term" value="F:S-adenosylmethionine-dependent methyltransferase activity"/>
    <property type="evidence" value="ECO:0007669"/>
    <property type="project" value="InterPro"/>
</dbReference>
<dbReference type="SUPFAM" id="SSF53335">
    <property type="entry name" value="S-adenosyl-L-methionine-dependent methyltransferases"/>
    <property type="match status" value="1"/>
</dbReference>
<keyword evidence="3" id="KW-0489">Methyltransferase</keyword>
<accession>A0A6M3M852</accession>
<gene>
    <name evidence="2" type="ORF">MM171A00736_0015</name>
    <name evidence="3" type="ORF">MM171B00508_0006</name>
</gene>
<dbReference type="AlphaFoldDB" id="A0A6M3M852"/>
<dbReference type="CDD" id="cd02440">
    <property type="entry name" value="AdoMet_MTases"/>
    <property type="match status" value="1"/>
</dbReference>
<sequence length="248" mass="28264">MSDIPEKFDEKYYDRDYFQTPEGKKYRDAGGSTHGWSYANPTGEFTGAESIAKAWKKVFEPRNMLDVGAGRGTFIAYARDAGIEAEGFDFSSWTISDEGRYPRCKAEWLRLYDATEPWPYEDDSFDLVVALDFYEHIYEDDLDLVIAEMYRVASKYIFLQIATVGGGSGATIHETGYVMPKGEKIPMALEGCAVAGHVTVKSGAWWLDRLDHEDWMPRRDMVQHFCSLVDPAIIHHWMLNSIIALEKL</sequence>